<evidence type="ECO:0000256" key="1">
    <source>
        <dbReference type="ARBA" id="ARBA00022679"/>
    </source>
</evidence>
<sequence>MKERLETDRLILRPWVESDAEALYKYAKNPNVGPIAGWPPHASVEDSRAIIQHVLSWTGNYAVVLKETMEPIGSFGIMTPETGATVEGLTDREYEFGYWIGEPYWGRGFMPEVITEALRYAFEELKAEAIWCGYYDGNAKSQRAQQKCGFRHQYTRQGVSVPLLGEIRTIHVTCITQGEWRESEEAKKKE</sequence>
<comment type="similarity">
    <text evidence="3">Belongs to the acetyltransferase family. RimJ subfamily.</text>
</comment>
<dbReference type="InterPro" id="IPR016181">
    <property type="entry name" value="Acyl_CoA_acyltransferase"/>
</dbReference>
<keyword evidence="2" id="KW-0012">Acyltransferase</keyword>
<dbReference type="PROSITE" id="PS51186">
    <property type="entry name" value="GNAT"/>
    <property type="match status" value="1"/>
</dbReference>
<dbReference type="Gene3D" id="3.40.630.30">
    <property type="match status" value="1"/>
</dbReference>
<protein>
    <submittedName>
        <fullName evidence="5">Acetyltransferase domain containing protein</fullName>
    </submittedName>
</protein>
<keyword evidence="1" id="KW-0808">Transferase</keyword>
<reference evidence="5" key="1">
    <citation type="journal article" date="2021" name="Proc. Natl. Acad. Sci. U.S.A.">
        <title>A Catalog of Tens of Thousands of Viruses from Human Metagenomes Reveals Hidden Associations with Chronic Diseases.</title>
        <authorList>
            <person name="Tisza M.J."/>
            <person name="Buck C.B."/>
        </authorList>
    </citation>
    <scope>NUCLEOTIDE SEQUENCE</scope>
    <source>
        <strain evidence="5">CtVE78</strain>
    </source>
</reference>
<dbReference type="InterPro" id="IPR000182">
    <property type="entry name" value="GNAT_dom"/>
</dbReference>
<dbReference type="Pfam" id="PF13302">
    <property type="entry name" value="Acetyltransf_3"/>
    <property type="match status" value="1"/>
</dbReference>
<name>A0A8S5R7K1_9VIRU</name>
<accession>A0A8S5R7K1</accession>
<dbReference type="PANTHER" id="PTHR43792:SF8">
    <property type="entry name" value="[RIBOSOMAL PROTEIN US5]-ALANINE N-ACETYLTRANSFERASE"/>
    <property type="match status" value="1"/>
</dbReference>
<dbReference type="SUPFAM" id="SSF55729">
    <property type="entry name" value="Acyl-CoA N-acyltransferases (Nat)"/>
    <property type="match status" value="1"/>
</dbReference>
<evidence type="ECO:0000313" key="5">
    <source>
        <dbReference type="EMBL" id="DAE26972.1"/>
    </source>
</evidence>
<dbReference type="GO" id="GO:0008999">
    <property type="term" value="F:protein-N-terminal-alanine acetyltransferase activity"/>
    <property type="evidence" value="ECO:0007669"/>
    <property type="project" value="TreeGrafter"/>
</dbReference>
<evidence type="ECO:0000256" key="2">
    <source>
        <dbReference type="ARBA" id="ARBA00023315"/>
    </source>
</evidence>
<proteinExistence type="inferred from homology"/>
<evidence type="ECO:0000256" key="3">
    <source>
        <dbReference type="ARBA" id="ARBA00038502"/>
    </source>
</evidence>
<dbReference type="InterPro" id="IPR051531">
    <property type="entry name" value="N-acetyltransferase"/>
</dbReference>
<dbReference type="EMBL" id="BK015825">
    <property type="protein sequence ID" value="DAE26972.1"/>
    <property type="molecule type" value="Genomic_DNA"/>
</dbReference>
<organism evidence="5">
    <name type="scientific">virus sp. ctVE78</name>
    <dbReference type="NCBI Taxonomy" id="2826804"/>
    <lineage>
        <taxon>Viruses</taxon>
    </lineage>
</organism>
<dbReference type="PANTHER" id="PTHR43792">
    <property type="entry name" value="GNAT FAMILY, PUTATIVE (AFU_ORTHOLOGUE AFUA_3G00765)-RELATED-RELATED"/>
    <property type="match status" value="1"/>
</dbReference>
<feature type="domain" description="N-acetyltransferase" evidence="4">
    <location>
        <begin position="10"/>
        <end position="170"/>
    </location>
</feature>
<evidence type="ECO:0000259" key="4">
    <source>
        <dbReference type="PROSITE" id="PS51186"/>
    </source>
</evidence>